<dbReference type="RefSeq" id="WP_165298796.1">
    <property type="nucleotide sequence ID" value="NZ_JAAKZZ010000096.1"/>
</dbReference>
<proteinExistence type="predicted"/>
<dbReference type="InterPro" id="IPR025443">
    <property type="entry name" value="DUF4307"/>
</dbReference>
<keyword evidence="2" id="KW-0812">Transmembrane</keyword>
<protein>
    <submittedName>
        <fullName evidence="3">DUF4307 domain-containing protein</fullName>
    </submittedName>
</protein>
<dbReference type="Pfam" id="PF14155">
    <property type="entry name" value="DUF4307"/>
    <property type="match status" value="1"/>
</dbReference>
<feature type="region of interest" description="Disordered" evidence="1">
    <location>
        <begin position="1"/>
        <end position="23"/>
    </location>
</feature>
<keyword evidence="2" id="KW-1133">Transmembrane helix</keyword>
<comment type="caution">
    <text evidence="3">The sequence shown here is derived from an EMBL/GenBank/DDBJ whole genome shotgun (WGS) entry which is preliminary data.</text>
</comment>
<evidence type="ECO:0000256" key="2">
    <source>
        <dbReference type="SAM" id="Phobius"/>
    </source>
</evidence>
<keyword evidence="2" id="KW-0472">Membrane</keyword>
<accession>A0A6G4WW69</accession>
<evidence type="ECO:0000256" key="1">
    <source>
        <dbReference type="SAM" id="MobiDB-lite"/>
    </source>
</evidence>
<evidence type="ECO:0000313" key="4">
    <source>
        <dbReference type="Proteomes" id="UP000477722"/>
    </source>
</evidence>
<sequence length="141" mass="14701">MGEEHQGVPAGRYGRRSGGYGAGGDARTDRRLKLVGAVLGAALLGVVAWFGVSYITGKDVSGELIKYKVVSDREVEVHLEVRKDAGVTGVCTLRARSEDGAEVGRKAVTVESGPGRVDKVVGMRTTGRATGAELVGCEKGQ</sequence>
<dbReference type="AlphaFoldDB" id="A0A6G4WW69"/>
<dbReference type="EMBL" id="JAAKZZ010000096">
    <property type="protein sequence ID" value="NGO69102.1"/>
    <property type="molecule type" value="Genomic_DNA"/>
</dbReference>
<dbReference type="Proteomes" id="UP000477722">
    <property type="component" value="Unassembled WGS sequence"/>
</dbReference>
<evidence type="ECO:0000313" key="3">
    <source>
        <dbReference type="EMBL" id="NGO69102.1"/>
    </source>
</evidence>
<name>A0A6G4WW69_9ACTN</name>
<organism evidence="3 4">
    <name type="scientific">Streptomyces boncukensis</name>
    <dbReference type="NCBI Taxonomy" id="2711219"/>
    <lineage>
        <taxon>Bacteria</taxon>
        <taxon>Bacillati</taxon>
        <taxon>Actinomycetota</taxon>
        <taxon>Actinomycetes</taxon>
        <taxon>Kitasatosporales</taxon>
        <taxon>Streptomycetaceae</taxon>
        <taxon>Streptomyces</taxon>
    </lineage>
</organism>
<reference evidence="3 4" key="1">
    <citation type="submission" date="2020-02" db="EMBL/GenBank/DDBJ databases">
        <title>Whole-genome analyses of novel actinobacteria.</title>
        <authorList>
            <person name="Sahin N."/>
            <person name="Tatar D."/>
        </authorList>
    </citation>
    <scope>NUCLEOTIDE SEQUENCE [LARGE SCALE GENOMIC DNA]</scope>
    <source>
        <strain evidence="3 4">SB3404</strain>
    </source>
</reference>
<gene>
    <name evidence="3" type="ORF">G5C65_12190</name>
</gene>
<feature type="transmembrane region" description="Helical" evidence="2">
    <location>
        <begin position="34"/>
        <end position="55"/>
    </location>
</feature>
<keyword evidence="4" id="KW-1185">Reference proteome</keyword>